<comment type="similarity">
    <text evidence="3">Belongs to the RBT5 family.</text>
</comment>
<protein>
    <recommendedName>
        <fullName evidence="18">CFEM domain-containing protein</fullName>
    </recommendedName>
</protein>
<evidence type="ECO:0000256" key="16">
    <source>
        <dbReference type="SAM" id="MobiDB-lite"/>
    </source>
</evidence>
<keyword evidence="12 15" id="KW-1015">Disulfide bond</keyword>
<evidence type="ECO:0000259" key="18">
    <source>
        <dbReference type="PROSITE" id="PS52012"/>
    </source>
</evidence>
<dbReference type="GO" id="GO:0098552">
    <property type="term" value="C:side of membrane"/>
    <property type="evidence" value="ECO:0007669"/>
    <property type="project" value="UniProtKB-KW"/>
</dbReference>
<evidence type="ECO:0000256" key="9">
    <source>
        <dbReference type="ARBA" id="ARBA00022729"/>
    </source>
</evidence>
<keyword evidence="5" id="KW-0964">Secreted</keyword>
<keyword evidence="14" id="KW-0449">Lipoprotein</keyword>
<dbReference type="PROSITE" id="PS52012">
    <property type="entry name" value="CFEM"/>
    <property type="match status" value="1"/>
</dbReference>
<feature type="chain" id="PRO_5013642567" description="CFEM domain-containing protein" evidence="17">
    <location>
        <begin position="20"/>
        <end position="188"/>
    </location>
</feature>
<feature type="disulfide bond" evidence="15">
    <location>
        <begin position="50"/>
        <end position="83"/>
    </location>
</feature>
<keyword evidence="10" id="KW-0408">Iron</keyword>
<keyword evidence="9 17" id="KW-0732">Signal</keyword>
<feature type="signal peptide" evidence="17">
    <location>
        <begin position="1"/>
        <end position="19"/>
    </location>
</feature>
<dbReference type="GeneID" id="35598970"/>
<evidence type="ECO:0000256" key="13">
    <source>
        <dbReference type="ARBA" id="ARBA00023180"/>
    </source>
</evidence>
<evidence type="ECO:0000256" key="7">
    <source>
        <dbReference type="ARBA" id="ARBA00022622"/>
    </source>
</evidence>
<keyword evidence="7" id="KW-0336">GPI-anchor</keyword>
<evidence type="ECO:0000256" key="4">
    <source>
        <dbReference type="ARBA" id="ARBA00022475"/>
    </source>
</evidence>
<evidence type="ECO:0000256" key="1">
    <source>
        <dbReference type="ARBA" id="ARBA00004609"/>
    </source>
</evidence>
<evidence type="ECO:0000313" key="20">
    <source>
        <dbReference type="Proteomes" id="UP000225277"/>
    </source>
</evidence>
<name>A0A2D3UQE7_9PEZI</name>
<keyword evidence="13" id="KW-0325">Glycoprotein</keyword>
<dbReference type="GO" id="GO:0005886">
    <property type="term" value="C:plasma membrane"/>
    <property type="evidence" value="ECO:0007669"/>
    <property type="project" value="UniProtKB-SubCell"/>
</dbReference>
<keyword evidence="11" id="KW-0472">Membrane</keyword>
<dbReference type="Pfam" id="PF05730">
    <property type="entry name" value="CFEM"/>
    <property type="match status" value="1"/>
</dbReference>
<dbReference type="PANTHER" id="PTHR37928:SF1">
    <property type="entry name" value="CFEM DOMAIN PROTEIN (AFU_ORTHOLOGUE AFUA_6G14090)"/>
    <property type="match status" value="1"/>
</dbReference>
<evidence type="ECO:0000313" key="19">
    <source>
        <dbReference type="EMBL" id="CZT17941.1"/>
    </source>
</evidence>
<dbReference type="PANTHER" id="PTHR37928">
    <property type="entry name" value="CFEM DOMAIN PROTEIN (AFU_ORTHOLOGUE AFUA_6G14090)"/>
    <property type="match status" value="1"/>
</dbReference>
<dbReference type="InterPro" id="IPR008427">
    <property type="entry name" value="Extracellular_membr_CFEM_dom"/>
</dbReference>
<evidence type="ECO:0000256" key="11">
    <source>
        <dbReference type="ARBA" id="ARBA00023136"/>
    </source>
</evidence>
<dbReference type="GO" id="GO:0005576">
    <property type="term" value="C:extracellular region"/>
    <property type="evidence" value="ECO:0007669"/>
    <property type="project" value="UniProtKB-SubCell"/>
</dbReference>
<keyword evidence="4" id="KW-1003">Cell membrane</keyword>
<accession>A0A2D3UQE7</accession>
<keyword evidence="6" id="KW-0349">Heme</keyword>
<dbReference type="GO" id="GO:0046872">
    <property type="term" value="F:metal ion binding"/>
    <property type="evidence" value="ECO:0007669"/>
    <property type="project" value="UniProtKB-KW"/>
</dbReference>
<comment type="caution">
    <text evidence="15">Lacks conserved residue(s) required for the propagation of feature annotation.</text>
</comment>
<reference evidence="19 20" key="1">
    <citation type="submission" date="2016-03" db="EMBL/GenBank/DDBJ databases">
        <authorList>
            <person name="Ploux O."/>
        </authorList>
    </citation>
    <scope>NUCLEOTIDE SEQUENCE [LARGE SCALE GENOMIC DNA]</scope>
    <source>
        <strain evidence="19 20">URUG2</strain>
    </source>
</reference>
<evidence type="ECO:0000256" key="17">
    <source>
        <dbReference type="SAM" id="SignalP"/>
    </source>
</evidence>
<proteinExistence type="inferred from homology"/>
<dbReference type="OrthoDB" id="3065412at2759"/>
<evidence type="ECO:0000256" key="10">
    <source>
        <dbReference type="ARBA" id="ARBA00023004"/>
    </source>
</evidence>
<sequence length="188" mass="17607">MLSLIHIAVAGLLAGSAIAQSNAGLPSCAADKCVTADYGGCEALNVECICTQGDWIAGLACCVSEACDAAGQEATIDFANAICGSVGKADLLPTTATCAAGATPSLKDGSSPSSSGTASVTSSSSGASSVTKAPSATSSSSESSTTASSGSASTAASTTTADAGAYGVHAQGAGAGLVLGLVGFLAAL</sequence>
<evidence type="ECO:0000256" key="6">
    <source>
        <dbReference type="ARBA" id="ARBA00022617"/>
    </source>
</evidence>
<feature type="region of interest" description="Disordered" evidence="16">
    <location>
        <begin position="104"/>
        <end position="154"/>
    </location>
</feature>
<dbReference type="InterPro" id="IPR051735">
    <property type="entry name" value="CFEM_domain"/>
</dbReference>
<feature type="disulfide bond" evidence="15">
    <location>
        <begin position="41"/>
        <end position="48"/>
    </location>
</feature>
<comment type="subcellular location">
    <subcellularLocation>
        <location evidence="1">Cell membrane</location>
        <topology evidence="1">Lipid-anchor</topology>
        <topology evidence="1">GPI-anchor</topology>
    </subcellularLocation>
    <subcellularLocation>
        <location evidence="2">Secreted</location>
    </subcellularLocation>
</comment>
<organism evidence="19 20">
    <name type="scientific">Ramularia collo-cygni</name>
    <dbReference type="NCBI Taxonomy" id="112498"/>
    <lineage>
        <taxon>Eukaryota</taxon>
        <taxon>Fungi</taxon>
        <taxon>Dikarya</taxon>
        <taxon>Ascomycota</taxon>
        <taxon>Pezizomycotina</taxon>
        <taxon>Dothideomycetes</taxon>
        <taxon>Dothideomycetidae</taxon>
        <taxon>Mycosphaerellales</taxon>
        <taxon>Mycosphaerellaceae</taxon>
        <taxon>Ramularia</taxon>
    </lineage>
</organism>
<gene>
    <name evidence="19" type="ORF">RCC_03779</name>
</gene>
<evidence type="ECO:0000256" key="5">
    <source>
        <dbReference type="ARBA" id="ARBA00022525"/>
    </source>
</evidence>
<evidence type="ECO:0000256" key="14">
    <source>
        <dbReference type="ARBA" id="ARBA00023288"/>
    </source>
</evidence>
<evidence type="ECO:0000256" key="3">
    <source>
        <dbReference type="ARBA" id="ARBA00010031"/>
    </source>
</evidence>
<evidence type="ECO:0000256" key="2">
    <source>
        <dbReference type="ARBA" id="ARBA00004613"/>
    </source>
</evidence>
<dbReference type="AlphaFoldDB" id="A0A2D3UQE7"/>
<evidence type="ECO:0000256" key="12">
    <source>
        <dbReference type="ARBA" id="ARBA00023157"/>
    </source>
</evidence>
<dbReference type="EMBL" id="FJUY01000005">
    <property type="protein sequence ID" value="CZT17941.1"/>
    <property type="molecule type" value="Genomic_DNA"/>
</dbReference>
<dbReference type="Proteomes" id="UP000225277">
    <property type="component" value="Unassembled WGS sequence"/>
</dbReference>
<dbReference type="RefSeq" id="XP_023624831.1">
    <property type="nucleotide sequence ID" value="XM_023769063.1"/>
</dbReference>
<dbReference type="STRING" id="112498.A0A2D3UQE7"/>
<evidence type="ECO:0000256" key="15">
    <source>
        <dbReference type="PROSITE-ProRule" id="PRU01356"/>
    </source>
</evidence>
<keyword evidence="8" id="KW-0479">Metal-binding</keyword>
<evidence type="ECO:0000256" key="8">
    <source>
        <dbReference type="ARBA" id="ARBA00022723"/>
    </source>
</evidence>
<feature type="domain" description="CFEM" evidence="18">
    <location>
        <begin position="1"/>
        <end position="110"/>
    </location>
</feature>
<keyword evidence="20" id="KW-1185">Reference proteome</keyword>